<dbReference type="Pfam" id="PF03965">
    <property type="entry name" value="Penicillinase_R"/>
    <property type="match status" value="1"/>
</dbReference>
<dbReference type="GO" id="GO:0003677">
    <property type="term" value="F:DNA binding"/>
    <property type="evidence" value="ECO:0007669"/>
    <property type="project" value="UniProtKB-KW"/>
</dbReference>
<dbReference type="Gene3D" id="1.10.10.10">
    <property type="entry name" value="Winged helix-like DNA-binding domain superfamily/Winged helix DNA-binding domain"/>
    <property type="match status" value="1"/>
</dbReference>
<dbReference type="Gene3D" id="6.10.140.850">
    <property type="match status" value="1"/>
</dbReference>
<name>A0A8J4E2J4_9ACTN</name>
<evidence type="ECO:0000256" key="4">
    <source>
        <dbReference type="ARBA" id="ARBA00023163"/>
    </source>
</evidence>
<keyword evidence="3" id="KW-0238">DNA-binding</keyword>
<accession>A0A8J4E2J4</accession>
<dbReference type="RefSeq" id="WP_204000515.1">
    <property type="nucleotide sequence ID" value="NZ_BOPG01000044.1"/>
</dbReference>
<dbReference type="EMBL" id="BOPG01000044">
    <property type="protein sequence ID" value="GIJ58963.1"/>
    <property type="molecule type" value="Genomic_DNA"/>
</dbReference>
<keyword evidence="4" id="KW-0804">Transcription</keyword>
<gene>
    <name evidence="5" type="ORF">Vau01_064790</name>
</gene>
<dbReference type="InterPro" id="IPR005650">
    <property type="entry name" value="BlaI_family"/>
</dbReference>
<evidence type="ECO:0000256" key="3">
    <source>
        <dbReference type="ARBA" id="ARBA00023125"/>
    </source>
</evidence>
<dbReference type="GO" id="GO:0045892">
    <property type="term" value="P:negative regulation of DNA-templated transcription"/>
    <property type="evidence" value="ECO:0007669"/>
    <property type="project" value="InterPro"/>
</dbReference>
<evidence type="ECO:0000313" key="5">
    <source>
        <dbReference type="EMBL" id="GIJ58963.1"/>
    </source>
</evidence>
<comment type="caution">
    <text evidence="5">The sequence shown here is derived from an EMBL/GenBank/DDBJ whole genome shotgun (WGS) entry which is preliminary data.</text>
</comment>
<evidence type="ECO:0000313" key="6">
    <source>
        <dbReference type="Proteomes" id="UP000612585"/>
    </source>
</evidence>
<reference evidence="5" key="1">
    <citation type="submission" date="2021-01" db="EMBL/GenBank/DDBJ databases">
        <title>Whole genome shotgun sequence of Virgisporangium aurantiacum NBRC 16421.</title>
        <authorList>
            <person name="Komaki H."/>
            <person name="Tamura T."/>
        </authorList>
    </citation>
    <scope>NUCLEOTIDE SEQUENCE</scope>
    <source>
        <strain evidence="5">NBRC 16421</strain>
    </source>
</reference>
<sequence length="118" mass="12967">MKQLGDLERAVMDVVWSAVTPISVRDVLTRLDDRRPAYTTVMTVLDRLARKGVVTRELDGKAWLYTAALSREEFIARLMLGVLDQAGSRDAALVHFARSVSADEARALRAALGEAGQP</sequence>
<proteinExistence type="inferred from homology"/>
<dbReference type="SUPFAM" id="SSF46785">
    <property type="entry name" value="Winged helix' DNA-binding domain"/>
    <property type="match status" value="1"/>
</dbReference>
<keyword evidence="2" id="KW-0805">Transcription regulation</keyword>
<dbReference type="Proteomes" id="UP000612585">
    <property type="component" value="Unassembled WGS sequence"/>
</dbReference>
<keyword evidence="6" id="KW-1185">Reference proteome</keyword>
<comment type="similarity">
    <text evidence="1">Belongs to the BlaI transcriptional regulatory family.</text>
</comment>
<evidence type="ECO:0000256" key="2">
    <source>
        <dbReference type="ARBA" id="ARBA00023015"/>
    </source>
</evidence>
<dbReference type="InterPro" id="IPR036388">
    <property type="entry name" value="WH-like_DNA-bd_sf"/>
</dbReference>
<dbReference type="InterPro" id="IPR036390">
    <property type="entry name" value="WH_DNA-bd_sf"/>
</dbReference>
<protein>
    <submittedName>
        <fullName evidence="5">Transcriptional regulator</fullName>
    </submittedName>
</protein>
<evidence type="ECO:0000256" key="1">
    <source>
        <dbReference type="ARBA" id="ARBA00011046"/>
    </source>
</evidence>
<dbReference type="AlphaFoldDB" id="A0A8J4E2J4"/>
<organism evidence="5 6">
    <name type="scientific">Virgisporangium aurantiacum</name>
    <dbReference type="NCBI Taxonomy" id="175570"/>
    <lineage>
        <taxon>Bacteria</taxon>
        <taxon>Bacillati</taxon>
        <taxon>Actinomycetota</taxon>
        <taxon>Actinomycetes</taxon>
        <taxon>Micromonosporales</taxon>
        <taxon>Micromonosporaceae</taxon>
        <taxon>Virgisporangium</taxon>
    </lineage>
</organism>